<gene>
    <name evidence="3" type="ORF">CMV30_16480</name>
</gene>
<evidence type="ECO:0000313" key="4">
    <source>
        <dbReference type="Proteomes" id="UP000217265"/>
    </source>
</evidence>
<dbReference type="GO" id="GO:0016787">
    <property type="term" value="F:hydrolase activity"/>
    <property type="evidence" value="ECO:0007669"/>
    <property type="project" value="UniProtKB-KW"/>
</dbReference>
<organism evidence="3 4">
    <name type="scientific">Nibricoccus aquaticus</name>
    <dbReference type="NCBI Taxonomy" id="2576891"/>
    <lineage>
        <taxon>Bacteria</taxon>
        <taxon>Pseudomonadati</taxon>
        <taxon>Verrucomicrobiota</taxon>
        <taxon>Opitutia</taxon>
        <taxon>Opitutales</taxon>
        <taxon>Opitutaceae</taxon>
        <taxon>Nibricoccus</taxon>
    </lineage>
</organism>
<evidence type="ECO:0000256" key="1">
    <source>
        <dbReference type="ARBA" id="ARBA00022801"/>
    </source>
</evidence>
<evidence type="ECO:0000313" key="3">
    <source>
        <dbReference type="EMBL" id="ATC65410.1"/>
    </source>
</evidence>
<sequence length="343" mass="37617">MWVWSSSLWLARDTVLGVRSLNSWPGSKSFSMNGCNRWRATGLALAMLALTLVARAQELAEKQLIRGLVYARVDELELKLDLHLPVKRDGPPLPVVLWFHAGGMMEGGRGFCPIANLAKEGFAVASVSYRLSGQAKFPAQIEDSKAAVRWLRAHAEEYHFDAAHIGACGESAGGMLASLLGVTGDMPHLEGSVGGNLEFSSRVQAVVGLCVPTDLTEMLTKRSERSFWAKLFTTGNFKEAKFTFARAYVMKKLFGGPLPEHADLVRMASAVTHVSTDDPPFLLFHGRKDPLVPLVQGQGLQRALSQAGVESRLIVVETSVHGFGRFPPEMMAETRAFFNRHLR</sequence>
<reference evidence="3 4" key="1">
    <citation type="submission" date="2017-09" db="EMBL/GenBank/DDBJ databases">
        <title>Complete genome sequence of Verrucomicrobial strain HZ-65, isolated from freshwater.</title>
        <authorList>
            <person name="Choi A."/>
        </authorList>
    </citation>
    <scope>NUCLEOTIDE SEQUENCE [LARGE SCALE GENOMIC DNA]</scope>
    <source>
        <strain evidence="3 4">HZ-65</strain>
    </source>
</reference>
<dbReference type="Gene3D" id="3.40.50.1820">
    <property type="entry name" value="alpha/beta hydrolase"/>
    <property type="match status" value="1"/>
</dbReference>
<dbReference type="EMBL" id="CP023344">
    <property type="protein sequence ID" value="ATC65410.1"/>
    <property type="molecule type" value="Genomic_DNA"/>
</dbReference>
<keyword evidence="1" id="KW-0378">Hydrolase</keyword>
<proteinExistence type="predicted"/>
<protein>
    <recommendedName>
        <fullName evidence="2">BD-FAE-like domain-containing protein</fullName>
    </recommendedName>
</protein>
<dbReference type="PANTHER" id="PTHR48081:SF13">
    <property type="entry name" value="ALPHA_BETA HYDROLASE"/>
    <property type="match status" value="1"/>
</dbReference>
<dbReference type="InterPro" id="IPR049492">
    <property type="entry name" value="BD-FAE-like_dom"/>
</dbReference>
<dbReference type="Proteomes" id="UP000217265">
    <property type="component" value="Chromosome"/>
</dbReference>
<dbReference type="OrthoDB" id="24847at2"/>
<feature type="domain" description="BD-FAE-like" evidence="2">
    <location>
        <begin position="80"/>
        <end position="304"/>
    </location>
</feature>
<accession>A0A290QDW6</accession>
<dbReference type="Pfam" id="PF20434">
    <property type="entry name" value="BD-FAE"/>
    <property type="match status" value="1"/>
</dbReference>
<dbReference type="KEGG" id="vbh:CMV30_16480"/>
<dbReference type="AlphaFoldDB" id="A0A290QDW6"/>
<evidence type="ECO:0000259" key="2">
    <source>
        <dbReference type="Pfam" id="PF20434"/>
    </source>
</evidence>
<keyword evidence="4" id="KW-1185">Reference proteome</keyword>
<dbReference type="SUPFAM" id="SSF53474">
    <property type="entry name" value="alpha/beta-Hydrolases"/>
    <property type="match status" value="1"/>
</dbReference>
<dbReference type="InterPro" id="IPR029058">
    <property type="entry name" value="AB_hydrolase_fold"/>
</dbReference>
<dbReference type="PANTHER" id="PTHR48081">
    <property type="entry name" value="AB HYDROLASE SUPERFAMILY PROTEIN C4A8.06C"/>
    <property type="match status" value="1"/>
</dbReference>
<name>A0A290QDW6_9BACT</name>
<dbReference type="InterPro" id="IPR050300">
    <property type="entry name" value="GDXG_lipolytic_enzyme"/>
</dbReference>